<feature type="non-terminal residue" evidence="1">
    <location>
        <position position="1"/>
    </location>
</feature>
<name>A0A3B0Z030_9ZZZZ</name>
<sequence>GRKDLLELPAERQTAVADEFLNMIFSVENFLSGVKSWLKPTRRPIVDDYIEQLKPFDIHLPPESEYIFARRINPDKSWFLKYMETYARNKGIRVIYVHGPIWEPILAGSVNYLKEINRIIADTGVDLTPEIVLIKSGELGDSTDHVASLYKDKYTRQFFEHLYTRLKY</sequence>
<evidence type="ECO:0000313" key="1">
    <source>
        <dbReference type="EMBL" id="VAW79809.1"/>
    </source>
</evidence>
<accession>A0A3B0Z030</accession>
<organism evidence="1">
    <name type="scientific">hydrothermal vent metagenome</name>
    <dbReference type="NCBI Taxonomy" id="652676"/>
    <lineage>
        <taxon>unclassified sequences</taxon>
        <taxon>metagenomes</taxon>
        <taxon>ecological metagenomes</taxon>
    </lineage>
</organism>
<dbReference type="EMBL" id="UOFN01000120">
    <property type="protein sequence ID" value="VAW79809.1"/>
    <property type="molecule type" value="Genomic_DNA"/>
</dbReference>
<gene>
    <name evidence="1" type="ORF">MNBD_GAMMA15-1834</name>
</gene>
<dbReference type="AlphaFoldDB" id="A0A3B0Z030"/>
<proteinExistence type="predicted"/>
<reference evidence="1" key="1">
    <citation type="submission" date="2018-06" db="EMBL/GenBank/DDBJ databases">
        <authorList>
            <person name="Zhirakovskaya E."/>
        </authorList>
    </citation>
    <scope>NUCLEOTIDE SEQUENCE</scope>
</reference>
<protein>
    <submittedName>
        <fullName evidence="1">Uncharacterized protein</fullName>
    </submittedName>
</protein>